<protein>
    <submittedName>
        <fullName evidence="2">Uncharacterized protein</fullName>
    </submittedName>
</protein>
<proteinExistence type="predicted"/>
<feature type="region of interest" description="Disordered" evidence="1">
    <location>
        <begin position="53"/>
        <end position="182"/>
    </location>
</feature>
<reference evidence="2 3" key="1">
    <citation type="submission" date="2023-07" db="EMBL/GenBank/DDBJ databases">
        <title>Genomic Encyclopedia of Type Strains, Phase IV (KMG-IV): sequencing the most valuable type-strain genomes for metagenomic binning, comparative biology and taxonomic classification.</title>
        <authorList>
            <person name="Goeker M."/>
        </authorList>
    </citation>
    <scope>NUCLEOTIDE SEQUENCE [LARGE SCALE GENOMIC DNA]</scope>
    <source>
        <strain evidence="2 3">DSM 19619</strain>
    </source>
</reference>
<feature type="compositionally biased region" description="Basic and acidic residues" evidence="1">
    <location>
        <begin position="106"/>
        <end position="123"/>
    </location>
</feature>
<feature type="compositionally biased region" description="Low complexity" evidence="1">
    <location>
        <begin position="145"/>
        <end position="158"/>
    </location>
</feature>
<name>A0ABU0J6Y7_9HYPH</name>
<evidence type="ECO:0000256" key="1">
    <source>
        <dbReference type="SAM" id="MobiDB-lite"/>
    </source>
</evidence>
<organism evidence="2 3">
    <name type="scientific">Labrys wisconsinensis</name>
    <dbReference type="NCBI Taxonomy" id="425677"/>
    <lineage>
        <taxon>Bacteria</taxon>
        <taxon>Pseudomonadati</taxon>
        <taxon>Pseudomonadota</taxon>
        <taxon>Alphaproteobacteria</taxon>
        <taxon>Hyphomicrobiales</taxon>
        <taxon>Xanthobacteraceae</taxon>
        <taxon>Labrys</taxon>
    </lineage>
</organism>
<dbReference type="RefSeq" id="WP_307273396.1">
    <property type="nucleotide sequence ID" value="NZ_JAUSVX010000005.1"/>
</dbReference>
<dbReference type="Proteomes" id="UP001242480">
    <property type="component" value="Unassembled WGS sequence"/>
</dbReference>
<sequence length="182" mass="19485">MKRPTKPFVVEIKRGARKAAGSPLAPAWDSAAASRMRATETVSQSSQAAAAIFREKGSAEAPAAAAPSRRILPVLSPDVDPVREAPQAAEPPREADEPAEAIPAERPARRNKAAERPERHEVPDILPAPPPVTVAADPDMEVQTAPPAASRSPGPSRIRVPKGEDVLPPGQRWKRRLPKILR</sequence>
<dbReference type="EMBL" id="JAUSVX010000005">
    <property type="protein sequence ID" value="MDQ0470014.1"/>
    <property type="molecule type" value="Genomic_DNA"/>
</dbReference>
<evidence type="ECO:0000313" key="2">
    <source>
        <dbReference type="EMBL" id="MDQ0470014.1"/>
    </source>
</evidence>
<gene>
    <name evidence="2" type="ORF">QO011_003030</name>
</gene>
<accession>A0ABU0J6Y7</accession>
<feature type="compositionally biased region" description="Basic residues" evidence="1">
    <location>
        <begin position="172"/>
        <end position="182"/>
    </location>
</feature>
<evidence type="ECO:0000313" key="3">
    <source>
        <dbReference type="Proteomes" id="UP001242480"/>
    </source>
</evidence>
<comment type="caution">
    <text evidence="2">The sequence shown here is derived from an EMBL/GenBank/DDBJ whole genome shotgun (WGS) entry which is preliminary data.</text>
</comment>
<keyword evidence="3" id="KW-1185">Reference proteome</keyword>